<dbReference type="GO" id="GO:0032580">
    <property type="term" value="C:Golgi cisterna membrane"/>
    <property type="evidence" value="ECO:0007669"/>
    <property type="project" value="UniProtKB-SubCell"/>
</dbReference>
<evidence type="ECO:0000259" key="18">
    <source>
        <dbReference type="Pfam" id="PF16363"/>
    </source>
</evidence>
<gene>
    <name evidence="19" type="ORF">APUTEX25_000542</name>
</gene>
<feature type="region of interest" description="Disordered" evidence="16">
    <location>
        <begin position="131"/>
        <end position="155"/>
    </location>
</feature>
<evidence type="ECO:0000256" key="13">
    <source>
        <dbReference type="ARBA" id="ARBA00023239"/>
    </source>
</evidence>
<dbReference type="InterPro" id="IPR001680">
    <property type="entry name" value="WD40_rpt"/>
</dbReference>
<dbReference type="CDD" id="cd05230">
    <property type="entry name" value="UGD_SDR_e"/>
    <property type="match status" value="1"/>
</dbReference>
<dbReference type="Gene3D" id="3.40.50.720">
    <property type="entry name" value="NAD(P)-binding Rossmann-like Domain"/>
    <property type="match status" value="1"/>
</dbReference>
<dbReference type="SUPFAM" id="SSF53474">
    <property type="entry name" value="alpha/beta-Hydrolases"/>
    <property type="match status" value="3"/>
</dbReference>
<dbReference type="GO" id="GO:0048040">
    <property type="term" value="F:UDP-glucuronate decarboxylase activity"/>
    <property type="evidence" value="ECO:0007669"/>
    <property type="project" value="UniProtKB-EC"/>
</dbReference>
<dbReference type="PROSITE" id="PS50294">
    <property type="entry name" value="WD_REPEATS_REGION"/>
    <property type="match status" value="1"/>
</dbReference>
<comment type="function">
    <text evidence="14">Catalyzes the NAD-dependent decarboxylation of UDP-glucuronic acid to UDP-xylose. Necessary for the biosynthesis of the core tetrasaccharide in glycosaminoglycan biosynthesis.</text>
</comment>
<evidence type="ECO:0000256" key="16">
    <source>
        <dbReference type="SAM" id="MobiDB-lite"/>
    </source>
</evidence>
<feature type="non-terminal residue" evidence="19">
    <location>
        <position position="1"/>
    </location>
</feature>
<evidence type="ECO:0000256" key="8">
    <source>
        <dbReference type="ARBA" id="ARBA00022968"/>
    </source>
</evidence>
<dbReference type="PANTHER" id="PTHR43078">
    <property type="entry name" value="UDP-GLUCURONIC ACID DECARBOXYLASE-RELATED"/>
    <property type="match status" value="1"/>
</dbReference>
<dbReference type="InterPro" id="IPR016040">
    <property type="entry name" value="NAD(P)-bd_dom"/>
</dbReference>
<organism evidence="19 20">
    <name type="scientific">Auxenochlorella protothecoides</name>
    <name type="common">Green microalga</name>
    <name type="synonym">Chlorella protothecoides</name>
    <dbReference type="NCBI Taxonomy" id="3075"/>
    <lineage>
        <taxon>Eukaryota</taxon>
        <taxon>Viridiplantae</taxon>
        <taxon>Chlorophyta</taxon>
        <taxon>core chlorophytes</taxon>
        <taxon>Trebouxiophyceae</taxon>
        <taxon>Chlorellales</taxon>
        <taxon>Chlorellaceae</taxon>
        <taxon>Auxenochlorella</taxon>
    </lineage>
</organism>
<feature type="repeat" description="WD" evidence="15">
    <location>
        <begin position="254"/>
        <end position="289"/>
    </location>
</feature>
<feature type="domain" description="AB hydrolase-1" evidence="17">
    <location>
        <begin position="1158"/>
        <end position="1393"/>
    </location>
</feature>
<evidence type="ECO:0000256" key="14">
    <source>
        <dbReference type="ARBA" id="ARBA00025005"/>
    </source>
</evidence>
<dbReference type="SUPFAM" id="SSF51735">
    <property type="entry name" value="NAD(P)-binding Rossmann-fold domains"/>
    <property type="match status" value="1"/>
</dbReference>
<evidence type="ECO:0000313" key="20">
    <source>
        <dbReference type="Proteomes" id="UP000279271"/>
    </source>
</evidence>
<comment type="subcellular location">
    <subcellularLocation>
        <location evidence="2">Golgi apparatus</location>
        <location evidence="2">Golgi stack membrane</location>
        <topology evidence="2">Single-pass type II membrane protein</topology>
    </subcellularLocation>
</comment>
<sequence length="1749" mass="191664">HCCNLTCYLSMTFSVQIKDPADKYLPGLSPGDLAMQEIDGLAATDAAYISAWSSRLGTGPGVGMEKPEPSLPWLASLQLDAVDVAKVTRSATTHLAFHPTSETLLLAAGDKEGNLSLWYCAEAAQALDRASSRGDAGSSEGEGGSSEAATSGTAESEAEFDGLVSLGYHRQYISGLRWAGGPGHGAGLFSASYDGSLRRFDPGAGAAILLTSSEDLGFSAMDITLDGRTAVLGTNRGDLLVVDCRAKGPGALSEDGHAKKINTVHFDPGDEHVFATSSTDTCVRVWDVRRLGPTPKPVAEGAHRSSCQAAHFAPDGSHRLVSTSFDNTVGVWERRGKKELACTLSIRHDNDTGRWVTPFRAVWSPSGDAILVGNMRRAVDIIDASTGQLSTQLRSEDMTAIPSRNLVHPSVELSNGIPDDRPAVKAKPRVETNRVLVTGGAGFVGSHLCDYLVARGDHVICVDNFFTGSKDNIAHLLDKPNFELLRHDVVERLLLEVDQIYHLACPASPVHYKYNPIKTLKTSFIGTLNMLGLAKRCRARFLITSTSEVYGDPLEHPQTEAYWGNVNPIGERSCYDEGKRAAETLTMDYHREHNLEVRIVRIFNTYGPRMALDDGRVVSNFVAQALKNEPLTLYGDGQQTRSFQYVEDLVRGMVTVMDNDEHKGPFNVGNPGEFTMVELAEMVKEVINPKAEIVFVENTADDPARRRPDISKITSLLGWSPKVPLREGLPRMVEDFKSAIKAELNDMRSSAMKWAAVCLAAWAMVAVRPASALTTDQLEELFFWCNTSMPTPNPAAHAFLGGLQYLEIPNADIAYYRFGNNETGRPALMLVNGLNSVMGGWPLRLLRALAEEQEVVIFDNRGQGLSVDTNSAAPLTVQSMAEDVKNLAVALGFETPPNLMGVSMGGMITITAAALHGDTFNRFIPISGSAGGNSSLGFSEKMMHSLTHLAQMDLYDLMDMYFPMPHPLGLLTACWYTMEAFDRPMIPTNATTTARQMEAILDFFQDDQVYDLLPSINSRVLVVGGALDPVIRPQNQKLMAKRLPAAWMTMFPEGGHATYVEYWSTLVDVLNPRSWYEGPIMRSAVFFCAALALAMLCPSQATSAPEVWPGETLEELCGSNYTDYDTATEFYGPLQYLEIPDVIVAYYRFGNASSELVPVVMVMGFSGTMKGWPISVLADLAEDREVIIFDNRGQGFSTDTSPDVPLSILSMANDTKNFVEALDLARPPHLFGWSMGGMITLKAAAVYGDSFDRFAVFSGSAGSLRSQLPSTTILAEFLADTPVSQVERLGTFFPLNTTAGVEAACKYAKEMQFSPDDPENKLASKKQLAALTDYYFEDTTIDMLADTDRHILVVGGLWDAVVPAQNQKLVGQVLPSAWMAIFEDGAHATFIQHWDTVRELLKVFLHREEYEDGKRGPYTGQGTPSRTPHNAISVDIPLSIDALSWETLEELCGTNYSSYEPALEFYGPMQFLEIPDVVIAYYRFGNASTELPPIVLVVGFSGTMKDWPITILSDLAEDREVIIFDNRGQGSSRDTSPDMPLSILSMANDTKNFVEALDLARPPHLFGWSMGGMITLKAAAMFADSFDRFAVFSGGPGSLRSQLPSLEILEKFLLDDTMTEVYRLGTLFPLNTTSGVEAACKYAEEMQYTPADTIRKLATRRQLEALIEYYFSDTTLDALASTQQHILVVGGLWDPVVPAINQKLVGQVLPSAWMAIFEDGAHGAFMQHWDTVRELLKVFLHREESELLR</sequence>
<accession>A0A3M7L0J4</accession>
<evidence type="ECO:0000256" key="15">
    <source>
        <dbReference type="PROSITE-ProRule" id="PRU00221"/>
    </source>
</evidence>
<dbReference type="SMART" id="SM00320">
    <property type="entry name" value="WD40"/>
    <property type="match status" value="4"/>
</dbReference>
<keyword evidence="11" id="KW-0333">Golgi apparatus</keyword>
<keyword evidence="7" id="KW-0210">Decarboxylase</keyword>
<evidence type="ECO:0000256" key="7">
    <source>
        <dbReference type="ARBA" id="ARBA00022793"/>
    </source>
</evidence>
<evidence type="ECO:0000256" key="12">
    <source>
        <dbReference type="ARBA" id="ARBA00023136"/>
    </source>
</evidence>
<dbReference type="SUPFAM" id="SSF50978">
    <property type="entry name" value="WD40 repeat-like"/>
    <property type="match status" value="1"/>
</dbReference>
<comment type="caution">
    <text evidence="19">The sequence shown here is derived from an EMBL/GenBank/DDBJ whole genome shotgun (WGS) entry which is preliminary data.</text>
</comment>
<dbReference type="InterPro" id="IPR044516">
    <property type="entry name" value="UXS-like"/>
</dbReference>
<feature type="non-terminal residue" evidence="19">
    <location>
        <position position="1749"/>
    </location>
</feature>
<comment type="similarity">
    <text evidence="4">Belongs to the NAD(P)-dependent epimerase/dehydratase family. UDP-glucuronic acid decarboxylase subfamily.</text>
</comment>
<dbReference type="FunFam" id="3.40.50.720:FF:000073">
    <property type="entry name" value="UDP-glucuronic acid decarboxylase 2"/>
    <property type="match status" value="1"/>
</dbReference>
<dbReference type="UniPathway" id="UPA00796">
    <property type="reaction ID" value="UER00771"/>
</dbReference>
<keyword evidence="8" id="KW-0735">Signal-anchor</keyword>
<dbReference type="EMBL" id="QOKY01000150">
    <property type="protein sequence ID" value="RMZ56303.1"/>
    <property type="molecule type" value="Genomic_DNA"/>
</dbReference>
<name>A0A3M7L0J4_AUXPR</name>
<dbReference type="Pfam" id="PF00400">
    <property type="entry name" value="WD40"/>
    <property type="match status" value="2"/>
</dbReference>
<dbReference type="PROSITE" id="PS50082">
    <property type="entry name" value="WD_REPEATS_2"/>
    <property type="match status" value="2"/>
</dbReference>
<dbReference type="GO" id="GO:0033320">
    <property type="term" value="P:UDP-D-xylose biosynthetic process"/>
    <property type="evidence" value="ECO:0007669"/>
    <property type="project" value="UniProtKB-UniPathway"/>
</dbReference>
<keyword evidence="15" id="KW-0853">WD repeat</keyword>
<keyword evidence="12" id="KW-0472">Membrane</keyword>
<protein>
    <recommendedName>
        <fullName evidence="5">UDP-glucuronate decarboxylase</fullName>
        <ecNumber evidence="5">4.1.1.35</ecNumber>
    </recommendedName>
</protein>
<evidence type="ECO:0000256" key="6">
    <source>
        <dbReference type="ARBA" id="ARBA00022692"/>
    </source>
</evidence>
<evidence type="ECO:0000256" key="10">
    <source>
        <dbReference type="ARBA" id="ARBA00023027"/>
    </source>
</evidence>
<dbReference type="Gene3D" id="3.40.50.1820">
    <property type="entry name" value="alpha/beta hydrolase"/>
    <property type="match status" value="3"/>
</dbReference>
<evidence type="ECO:0000313" key="19">
    <source>
        <dbReference type="EMBL" id="RMZ56303.1"/>
    </source>
</evidence>
<dbReference type="PANTHER" id="PTHR43078:SF6">
    <property type="entry name" value="UDP-GLUCURONIC ACID DECARBOXYLASE 1"/>
    <property type="match status" value="1"/>
</dbReference>
<keyword evidence="13" id="KW-0456">Lyase</keyword>
<dbReference type="Pfam" id="PF00561">
    <property type="entry name" value="Abhydrolase_1"/>
    <property type="match status" value="3"/>
</dbReference>
<dbReference type="EC" id="4.1.1.35" evidence="5"/>
<feature type="domain" description="AB hydrolase-1" evidence="17">
    <location>
        <begin position="1492"/>
        <end position="1728"/>
    </location>
</feature>
<dbReference type="InterPro" id="IPR000073">
    <property type="entry name" value="AB_hydrolase_1"/>
</dbReference>
<feature type="domain" description="AB hydrolase-1" evidence="17">
    <location>
        <begin position="826"/>
        <end position="1060"/>
    </location>
</feature>
<keyword evidence="9" id="KW-1133">Transmembrane helix</keyword>
<comment type="cofactor">
    <cofactor evidence="1">
        <name>NAD(+)</name>
        <dbReference type="ChEBI" id="CHEBI:57540"/>
    </cofactor>
</comment>
<evidence type="ECO:0000256" key="2">
    <source>
        <dbReference type="ARBA" id="ARBA00004447"/>
    </source>
</evidence>
<evidence type="ECO:0000256" key="3">
    <source>
        <dbReference type="ARBA" id="ARBA00005100"/>
    </source>
</evidence>
<feature type="domain" description="NAD(P)-binding" evidence="18">
    <location>
        <begin position="436"/>
        <end position="732"/>
    </location>
</feature>
<reference evidence="20" key="1">
    <citation type="journal article" date="2018" name="Algal Res.">
        <title>Characterization of plant carbon substrate utilization by Auxenochlorella protothecoides.</title>
        <authorList>
            <person name="Vogler B.W."/>
            <person name="Starkenburg S.R."/>
            <person name="Sudasinghe N."/>
            <person name="Schambach J.Y."/>
            <person name="Rollin J.A."/>
            <person name="Pattathil S."/>
            <person name="Barry A.N."/>
        </authorList>
    </citation>
    <scope>NUCLEOTIDE SEQUENCE [LARGE SCALE GENOMIC DNA]</scope>
    <source>
        <strain evidence="20">UTEX 25</strain>
    </source>
</reference>
<keyword evidence="10" id="KW-0520">NAD</keyword>
<evidence type="ECO:0000256" key="9">
    <source>
        <dbReference type="ARBA" id="ARBA00022989"/>
    </source>
</evidence>
<dbReference type="InterPro" id="IPR036322">
    <property type="entry name" value="WD40_repeat_dom_sf"/>
</dbReference>
<evidence type="ECO:0000256" key="11">
    <source>
        <dbReference type="ARBA" id="ARBA00023034"/>
    </source>
</evidence>
<evidence type="ECO:0000259" key="17">
    <source>
        <dbReference type="Pfam" id="PF00561"/>
    </source>
</evidence>
<feature type="compositionally biased region" description="Low complexity" evidence="16">
    <location>
        <begin position="133"/>
        <end position="155"/>
    </location>
</feature>
<evidence type="ECO:0000256" key="1">
    <source>
        <dbReference type="ARBA" id="ARBA00001911"/>
    </source>
</evidence>
<evidence type="ECO:0000256" key="4">
    <source>
        <dbReference type="ARBA" id="ARBA00007505"/>
    </source>
</evidence>
<keyword evidence="6" id="KW-0812">Transmembrane</keyword>
<evidence type="ECO:0000256" key="5">
    <source>
        <dbReference type="ARBA" id="ARBA00012290"/>
    </source>
</evidence>
<dbReference type="GO" id="GO:0042732">
    <property type="term" value="P:D-xylose metabolic process"/>
    <property type="evidence" value="ECO:0007669"/>
    <property type="project" value="InterPro"/>
</dbReference>
<dbReference type="FunFam" id="3.40.50.720:FF:000044">
    <property type="entry name" value="UDP-glucuronic acid decarboxylase 1"/>
    <property type="match status" value="1"/>
</dbReference>
<proteinExistence type="inferred from homology"/>
<dbReference type="Proteomes" id="UP000279271">
    <property type="component" value="Unassembled WGS sequence"/>
</dbReference>
<dbReference type="GO" id="GO:0070403">
    <property type="term" value="F:NAD+ binding"/>
    <property type="evidence" value="ECO:0007669"/>
    <property type="project" value="InterPro"/>
</dbReference>
<feature type="repeat" description="WD" evidence="15">
    <location>
        <begin position="300"/>
        <end position="333"/>
    </location>
</feature>
<comment type="pathway">
    <text evidence="3">Nucleotide-sugar biosynthesis; UDP-alpha-D-xylose biosynthesis; UDP-alpha-D-xylose from UDP-alpha-D-glucuronate: step 1/1.</text>
</comment>
<dbReference type="Gene3D" id="2.130.10.10">
    <property type="entry name" value="YVTN repeat-like/Quinoprotein amine dehydrogenase"/>
    <property type="match status" value="1"/>
</dbReference>
<dbReference type="Pfam" id="PF16363">
    <property type="entry name" value="GDP_Man_Dehyd"/>
    <property type="match status" value="1"/>
</dbReference>
<dbReference type="InterPro" id="IPR015943">
    <property type="entry name" value="WD40/YVTN_repeat-like_dom_sf"/>
</dbReference>
<dbReference type="InterPro" id="IPR029058">
    <property type="entry name" value="AB_hydrolase_fold"/>
</dbReference>
<dbReference type="InterPro" id="IPR036291">
    <property type="entry name" value="NAD(P)-bd_dom_sf"/>
</dbReference>